<gene>
    <name evidence="2" type="ORF">MUN79_08150</name>
</gene>
<dbReference type="EMBL" id="CP095046">
    <property type="protein sequence ID" value="UOQ73870.1"/>
    <property type="molecule type" value="Genomic_DNA"/>
</dbReference>
<keyword evidence="3" id="KW-1185">Reference proteome</keyword>
<sequence length="219" mass="23142">MRTPSFSVWRYASLLLVGLFFRLSATAQVTPSWQSVNAISPAYSSDNLVTASDAAGNLYQVGYISNSPWGFDAYISKFSSSGTLLWTNKIASTGDDTASDVVVDAAGNAYVTGSFTKDISLGNNLTLTAGPYQVTKMYLIRYSPQGTPEWAQQSSDKILGYTGGTGLALDANSNVYLTGQYGSTLTIGSATLPPVIYPGVGAGGVFLARFSAATGRWFL</sequence>
<dbReference type="InterPro" id="IPR052918">
    <property type="entry name" value="Motility_Chemotaxis_Reg"/>
</dbReference>
<dbReference type="AlphaFoldDB" id="A0A8T9QDG4"/>
<proteinExistence type="predicted"/>
<feature type="signal peptide" evidence="1">
    <location>
        <begin position="1"/>
        <end position="27"/>
    </location>
</feature>
<feature type="chain" id="PRO_5035896876" evidence="1">
    <location>
        <begin position="28"/>
        <end position="219"/>
    </location>
</feature>
<dbReference type="Proteomes" id="UP000831796">
    <property type="component" value="Chromosome"/>
</dbReference>
<dbReference type="RefSeq" id="WP_244677218.1">
    <property type="nucleotide sequence ID" value="NZ_CP095046.1"/>
</dbReference>
<dbReference type="KEGG" id="hcu:MUN79_08150"/>
<evidence type="ECO:0000313" key="3">
    <source>
        <dbReference type="Proteomes" id="UP000831796"/>
    </source>
</evidence>
<accession>A0A8T9QDG4</accession>
<keyword evidence="1" id="KW-0732">Signal</keyword>
<reference evidence="2" key="1">
    <citation type="submission" date="2022-04" db="EMBL/GenBank/DDBJ databases">
        <title>Hymenobacter sp. isolated from the air.</title>
        <authorList>
            <person name="Won M."/>
            <person name="Lee C.-M."/>
            <person name="Woen H.-Y."/>
            <person name="Kwon S.-W."/>
        </authorList>
    </citation>
    <scope>NUCLEOTIDE SEQUENCE</scope>
    <source>
        <strain evidence="2">5116S-3</strain>
    </source>
</reference>
<organism evidence="2 3">
    <name type="scientific">Hymenobacter cellulosilyticus</name>
    <dbReference type="NCBI Taxonomy" id="2932248"/>
    <lineage>
        <taxon>Bacteria</taxon>
        <taxon>Pseudomonadati</taxon>
        <taxon>Bacteroidota</taxon>
        <taxon>Cytophagia</taxon>
        <taxon>Cytophagales</taxon>
        <taxon>Hymenobacteraceae</taxon>
        <taxon>Hymenobacter</taxon>
    </lineage>
</organism>
<dbReference type="PANTHER" id="PTHR35580:SF1">
    <property type="entry name" value="PHYTASE-LIKE DOMAIN-CONTAINING PROTEIN"/>
    <property type="match status" value="1"/>
</dbReference>
<protein>
    <submittedName>
        <fullName evidence="2">Uncharacterized protein</fullName>
    </submittedName>
</protein>
<evidence type="ECO:0000313" key="2">
    <source>
        <dbReference type="EMBL" id="UOQ73870.1"/>
    </source>
</evidence>
<name>A0A8T9QDG4_9BACT</name>
<dbReference type="PANTHER" id="PTHR35580">
    <property type="entry name" value="CELL SURFACE GLYCOPROTEIN (S-LAYER PROTEIN)-LIKE PROTEIN"/>
    <property type="match status" value="1"/>
</dbReference>
<dbReference type="SUPFAM" id="SSF101898">
    <property type="entry name" value="NHL repeat"/>
    <property type="match status" value="1"/>
</dbReference>
<evidence type="ECO:0000256" key="1">
    <source>
        <dbReference type="SAM" id="SignalP"/>
    </source>
</evidence>
<dbReference type="InterPro" id="IPR011042">
    <property type="entry name" value="6-blade_b-propeller_TolB-like"/>
</dbReference>
<dbReference type="Gene3D" id="2.120.10.30">
    <property type="entry name" value="TolB, C-terminal domain"/>
    <property type="match status" value="1"/>
</dbReference>